<gene>
    <name evidence="7" type="ordered locus">AALP_Aa1g067000</name>
</gene>
<reference evidence="8" key="1">
    <citation type="journal article" date="2015" name="Nat. Plants">
        <title>Genome expansion of Arabis alpina linked with retrotransposition and reduced symmetric DNA methylation.</title>
        <authorList>
            <person name="Willing E.M."/>
            <person name="Rawat V."/>
            <person name="Mandakova T."/>
            <person name="Maumus F."/>
            <person name="James G.V."/>
            <person name="Nordstroem K.J."/>
            <person name="Becker C."/>
            <person name="Warthmann N."/>
            <person name="Chica C."/>
            <person name="Szarzynska B."/>
            <person name="Zytnicki M."/>
            <person name="Albani M.C."/>
            <person name="Kiefer C."/>
            <person name="Bergonzi S."/>
            <person name="Castaings L."/>
            <person name="Mateos J.L."/>
            <person name="Berns M.C."/>
            <person name="Bujdoso N."/>
            <person name="Piofczyk T."/>
            <person name="de Lorenzo L."/>
            <person name="Barrero-Sicilia C."/>
            <person name="Mateos I."/>
            <person name="Piednoel M."/>
            <person name="Hagmann J."/>
            <person name="Chen-Min-Tao R."/>
            <person name="Iglesias-Fernandez R."/>
            <person name="Schuster S.C."/>
            <person name="Alonso-Blanco C."/>
            <person name="Roudier F."/>
            <person name="Carbonero P."/>
            <person name="Paz-Ares J."/>
            <person name="Davis S.J."/>
            <person name="Pecinka A."/>
            <person name="Quesneville H."/>
            <person name="Colot V."/>
            <person name="Lysak M.A."/>
            <person name="Weigel D."/>
            <person name="Coupland G."/>
            <person name="Schneeberger K."/>
        </authorList>
    </citation>
    <scope>NUCLEOTIDE SEQUENCE [LARGE SCALE GENOMIC DNA]</scope>
    <source>
        <strain evidence="8">cv. Pajares</strain>
    </source>
</reference>
<evidence type="ECO:0000256" key="6">
    <source>
        <dbReference type="SAM" id="SignalP"/>
    </source>
</evidence>
<dbReference type="OrthoDB" id="958254at2759"/>
<dbReference type="PANTHER" id="PTHR13234">
    <property type="entry name" value="GAMMA-INTERFERON INDUCIBLE LYSOSOMAL THIOL REDUCTASE GILT"/>
    <property type="match status" value="1"/>
</dbReference>
<name>A0A087HLK2_ARAAL</name>
<dbReference type="Gramene" id="KFK43004">
    <property type="protein sequence ID" value="KFK43004"/>
    <property type="gene ID" value="AALP_AA1G067000"/>
</dbReference>
<dbReference type="PANTHER" id="PTHR13234:SF8">
    <property type="entry name" value="GAMMA-INTERFERON-INDUCIBLE LYSOSOMAL THIOL REDUCTASE"/>
    <property type="match status" value="1"/>
</dbReference>
<organism evidence="7 8">
    <name type="scientific">Arabis alpina</name>
    <name type="common">Alpine rock-cress</name>
    <dbReference type="NCBI Taxonomy" id="50452"/>
    <lineage>
        <taxon>Eukaryota</taxon>
        <taxon>Viridiplantae</taxon>
        <taxon>Streptophyta</taxon>
        <taxon>Embryophyta</taxon>
        <taxon>Tracheophyta</taxon>
        <taxon>Spermatophyta</taxon>
        <taxon>Magnoliopsida</taxon>
        <taxon>eudicotyledons</taxon>
        <taxon>Gunneridae</taxon>
        <taxon>Pentapetalae</taxon>
        <taxon>rosids</taxon>
        <taxon>malvids</taxon>
        <taxon>Brassicales</taxon>
        <taxon>Brassicaceae</taxon>
        <taxon>Arabideae</taxon>
        <taxon>Arabis</taxon>
    </lineage>
</organism>
<accession>A0A087HLK2</accession>
<evidence type="ECO:0000313" key="7">
    <source>
        <dbReference type="EMBL" id="KFK43004.1"/>
    </source>
</evidence>
<dbReference type="Proteomes" id="UP000029120">
    <property type="component" value="Chromosome 1"/>
</dbReference>
<dbReference type="SUPFAM" id="SSF52833">
    <property type="entry name" value="Thioredoxin-like"/>
    <property type="match status" value="2"/>
</dbReference>
<dbReference type="InterPro" id="IPR036249">
    <property type="entry name" value="Thioredoxin-like_sf"/>
</dbReference>
<feature type="chain" id="PRO_5001823360" description="Saposin A-type domain-containing protein" evidence="6">
    <location>
        <begin position="21"/>
        <end position="484"/>
    </location>
</feature>
<dbReference type="Pfam" id="PF03227">
    <property type="entry name" value="GILT"/>
    <property type="match status" value="2"/>
</dbReference>
<dbReference type="Gene3D" id="3.40.30.10">
    <property type="entry name" value="Glutaredoxin"/>
    <property type="match status" value="2"/>
</dbReference>
<dbReference type="InterPro" id="IPR004911">
    <property type="entry name" value="Interferon-induced_GILT"/>
</dbReference>
<keyword evidence="8" id="KW-1185">Reference proteome</keyword>
<evidence type="ECO:0000256" key="2">
    <source>
        <dbReference type="ARBA" id="ARBA00005679"/>
    </source>
</evidence>
<keyword evidence="5" id="KW-0325">Glycoprotein</keyword>
<evidence type="ECO:0000313" key="8">
    <source>
        <dbReference type="Proteomes" id="UP000029120"/>
    </source>
</evidence>
<feature type="signal peptide" evidence="6">
    <location>
        <begin position="1"/>
        <end position="20"/>
    </location>
</feature>
<evidence type="ECO:0000256" key="4">
    <source>
        <dbReference type="ARBA" id="ARBA00022729"/>
    </source>
</evidence>
<evidence type="ECO:0000256" key="1">
    <source>
        <dbReference type="ARBA" id="ARBA00004613"/>
    </source>
</evidence>
<proteinExistence type="inferred from homology"/>
<dbReference type="eggNOG" id="KOG3160">
    <property type="taxonomic scope" value="Eukaryota"/>
</dbReference>
<protein>
    <recommendedName>
        <fullName evidence="9">Saposin A-type domain-containing protein</fullName>
    </recommendedName>
</protein>
<dbReference type="AlphaFoldDB" id="A0A087HLK2"/>
<comment type="similarity">
    <text evidence="2">Belongs to the GILT family.</text>
</comment>
<dbReference type="GO" id="GO:0005576">
    <property type="term" value="C:extracellular region"/>
    <property type="evidence" value="ECO:0007669"/>
    <property type="project" value="UniProtKB-SubCell"/>
</dbReference>
<dbReference type="EMBL" id="CM002869">
    <property type="protein sequence ID" value="KFK43004.1"/>
    <property type="molecule type" value="Genomic_DNA"/>
</dbReference>
<evidence type="ECO:0000256" key="3">
    <source>
        <dbReference type="ARBA" id="ARBA00022525"/>
    </source>
</evidence>
<evidence type="ECO:0000256" key="5">
    <source>
        <dbReference type="ARBA" id="ARBA00023180"/>
    </source>
</evidence>
<keyword evidence="3" id="KW-0964">Secreted</keyword>
<evidence type="ECO:0008006" key="9">
    <source>
        <dbReference type="Google" id="ProtNLM"/>
    </source>
</evidence>
<comment type="subcellular location">
    <subcellularLocation>
        <location evidence="1">Secreted</location>
    </subcellularLocation>
</comment>
<keyword evidence="4 6" id="KW-0732">Signal</keyword>
<dbReference type="GO" id="GO:0016671">
    <property type="term" value="F:oxidoreductase activity, acting on a sulfur group of donors, disulfide as acceptor"/>
    <property type="evidence" value="ECO:0007669"/>
    <property type="project" value="InterPro"/>
</dbReference>
<sequence>MASKLLLLLFFVFLLGFASSSSEFSGISLPSSSSDSSKVSLGLYYESLCPYCSAFIVNHLVKLFEDDLISIVDLHLSPWGNTKLRPDNVTVVCQHGAFECFLDTVEACAIDAWPKLSDHFPFIFCIESLVTERKYDQWETCYEKLNLDSRPITDCLESGHGNKLQLQYAAETNALQPPHKYVPWVVVDGQPLYEDYEEFISYICKAYKGNKTPSVCAKYSSDKAIHRVKVKRLPQVCHKGGFASSSDFSGISLPSSPKVTLSLYYESLCPACSYFIVNNLVKLFEDDLISIVDLHLSPWGNTNLRPDNVTAVCQHGAYECFLDTLEVCAIDAWPKLSDHFPFIYCIESLVTEHKYDKWETCYEKLNLNSKPIADCLNSGHGKELQLQYAAETNALQPPHEYVPWVVVDGQPLYEDYENFISYICKAYKGNKTPSACAKYSSGHAIHREKVRRFPLVCHKGDKMWDVLERIKTSLWSLIAVTGLL</sequence>